<dbReference type="PANTHER" id="PTHR30435">
    <property type="entry name" value="FLAGELLAR PROTEIN"/>
    <property type="match status" value="1"/>
</dbReference>
<dbReference type="NCBIfam" id="TIGR03506">
    <property type="entry name" value="FlgEFG_subfam"/>
    <property type="match status" value="2"/>
</dbReference>
<dbReference type="EMBL" id="JAMFLX010000010">
    <property type="protein sequence ID" value="MCL6270101.1"/>
    <property type="molecule type" value="Genomic_DNA"/>
</dbReference>
<feature type="domain" description="Flagellar hook protein FlgE/F/G-like D1" evidence="11">
    <location>
        <begin position="96"/>
        <end position="159"/>
    </location>
</feature>
<keyword evidence="13" id="KW-1185">Reference proteome</keyword>
<evidence type="ECO:0000313" key="13">
    <source>
        <dbReference type="Proteomes" id="UP001203338"/>
    </source>
</evidence>
<organism evidence="12 13">
    <name type="scientific">Parendozoicomonas callyspongiae</name>
    <dbReference type="NCBI Taxonomy" id="2942213"/>
    <lineage>
        <taxon>Bacteria</taxon>
        <taxon>Pseudomonadati</taxon>
        <taxon>Pseudomonadota</taxon>
        <taxon>Gammaproteobacteria</taxon>
        <taxon>Oceanospirillales</taxon>
        <taxon>Endozoicomonadaceae</taxon>
        <taxon>Parendozoicomonas</taxon>
    </lineage>
</organism>
<dbReference type="InterPro" id="IPR020013">
    <property type="entry name" value="Flagellar_FlgE/F/G"/>
</dbReference>
<dbReference type="Pfam" id="PF00460">
    <property type="entry name" value="Flg_bb_rod"/>
    <property type="match status" value="1"/>
</dbReference>
<accession>A0ABT0PGF5</accession>
<comment type="subunit">
    <text evidence="5 8">The basal body constitutes a major portion of the flagellar organelle and consists of four rings (L,P,S, and M) mounted on a central rod. The rod consists of about 26 subunits of FlgG in the distal portion, and FlgB, FlgC and FlgF are thought to build up the proximal portion of the rod with about 6 subunits each.</text>
</comment>
<protein>
    <recommendedName>
        <fullName evidence="3 7">Flagellar basal-body rod protein FlgG</fullName>
    </recommendedName>
    <alternativeName>
        <fullName evidence="6 8">Distal rod protein</fullName>
    </alternativeName>
</protein>
<dbReference type="InterPro" id="IPR001444">
    <property type="entry name" value="Flag_bb_rod_N"/>
</dbReference>
<dbReference type="NCBIfam" id="TIGR02488">
    <property type="entry name" value="flgG_G_neg"/>
    <property type="match status" value="1"/>
</dbReference>
<keyword evidence="12" id="KW-0282">Flagellum</keyword>
<dbReference type="SUPFAM" id="SSF117143">
    <property type="entry name" value="Flagellar hook protein flgE"/>
    <property type="match status" value="1"/>
</dbReference>
<comment type="caution">
    <text evidence="12">The sequence shown here is derived from an EMBL/GenBank/DDBJ whole genome shotgun (WGS) entry which is preliminary data.</text>
</comment>
<evidence type="ECO:0000256" key="6">
    <source>
        <dbReference type="ARBA" id="ARBA00032912"/>
    </source>
</evidence>
<dbReference type="Proteomes" id="UP001203338">
    <property type="component" value="Unassembled WGS sequence"/>
</dbReference>
<evidence type="ECO:0000259" key="10">
    <source>
        <dbReference type="Pfam" id="PF06429"/>
    </source>
</evidence>
<name>A0ABT0PGF5_9GAMM</name>
<dbReference type="PROSITE" id="PS00588">
    <property type="entry name" value="FLAGELLA_BB_ROD"/>
    <property type="match status" value="1"/>
</dbReference>
<dbReference type="PANTHER" id="PTHR30435:SF19">
    <property type="entry name" value="FLAGELLAR BASAL-BODY ROD PROTEIN FLGG"/>
    <property type="match status" value="1"/>
</dbReference>
<proteinExistence type="inferred from homology"/>
<dbReference type="InterPro" id="IPR019776">
    <property type="entry name" value="Flagellar_basal_body_rod_CS"/>
</dbReference>
<keyword evidence="4 8" id="KW-0975">Bacterial flagellum</keyword>
<evidence type="ECO:0000256" key="3">
    <source>
        <dbReference type="ARBA" id="ARBA00017948"/>
    </source>
</evidence>
<keyword evidence="12" id="KW-0969">Cilium</keyword>
<keyword evidence="12" id="KW-0966">Cell projection</keyword>
<gene>
    <name evidence="12" type="primary">flgG</name>
    <name evidence="12" type="ORF">M3P05_09165</name>
</gene>
<dbReference type="Pfam" id="PF22692">
    <property type="entry name" value="LlgE_F_G_D1"/>
    <property type="match status" value="1"/>
</dbReference>
<dbReference type="Pfam" id="PF06429">
    <property type="entry name" value="Flg_bbr_C"/>
    <property type="match status" value="1"/>
</dbReference>
<reference evidence="12 13" key="1">
    <citation type="submission" date="2022-05" db="EMBL/GenBank/DDBJ databases">
        <authorList>
            <person name="Park J.-S."/>
        </authorList>
    </citation>
    <scope>NUCLEOTIDE SEQUENCE [LARGE SCALE GENOMIC DNA]</scope>
    <source>
        <strain evidence="12 13">2012CJ34-2</strain>
    </source>
</reference>
<dbReference type="RefSeq" id="WP_249699254.1">
    <property type="nucleotide sequence ID" value="NZ_JAMFLX010000010.1"/>
</dbReference>
<comment type="subcellular location">
    <subcellularLocation>
        <location evidence="1 8">Bacterial flagellum basal body</location>
    </subcellularLocation>
</comment>
<dbReference type="InterPro" id="IPR037925">
    <property type="entry name" value="FlgE/F/G-like"/>
</dbReference>
<evidence type="ECO:0000256" key="8">
    <source>
        <dbReference type="RuleBase" id="RU362116"/>
    </source>
</evidence>
<evidence type="ECO:0000259" key="11">
    <source>
        <dbReference type="Pfam" id="PF22692"/>
    </source>
</evidence>
<dbReference type="InterPro" id="IPR012834">
    <property type="entry name" value="FlgG_G_neg"/>
</dbReference>
<dbReference type="InterPro" id="IPR010930">
    <property type="entry name" value="Flg_bb/hook_C_dom"/>
</dbReference>
<evidence type="ECO:0000313" key="12">
    <source>
        <dbReference type="EMBL" id="MCL6270101.1"/>
    </source>
</evidence>
<feature type="domain" description="Flagellar basal-body/hook protein C-terminal" evidence="10">
    <location>
        <begin position="216"/>
        <end position="259"/>
    </location>
</feature>
<evidence type="ECO:0000259" key="9">
    <source>
        <dbReference type="Pfam" id="PF00460"/>
    </source>
</evidence>
<evidence type="ECO:0000256" key="2">
    <source>
        <dbReference type="ARBA" id="ARBA00009677"/>
    </source>
</evidence>
<sequence>MHASLWVSQTGISAQNTQLSAISNNLANINTVGFKADNVVFEDLFYQIQKQPGSNNTQDNETPTGLQLGTGVRVVGTSKDFSTGAFKTTTGQYDLAVIGQGFFQVAMPDGSNAYTRNGQFQLNSNGEIVTSDGFRLEPSIEVPAEATKVTIGQDGTVSATIAGQAAPQELGQITLVNFVNPAGLSAMGQNLFAETASSGAAQEATPGQDGLGTVRQFALEASNVNMVEEMVNMVTAQRAYEMNTKVLSSVDQMLKYTNQVL</sequence>
<feature type="domain" description="Flagellar basal body rod protein N-terminal" evidence="9">
    <location>
        <begin position="7"/>
        <end position="35"/>
    </location>
</feature>
<dbReference type="InterPro" id="IPR053967">
    <property type="entry name" value="LlgE_F_G-like_D1"/>
</dbReference>
<evidence type="ECO:0000256" key="5">
    <source>
        <dbReference type="ARBA" id="ARBA00025933"/>
    </source>
</evidence>
<evidence type="ECO:0000256" key="7">
    <source>
        <dbReference type="NCBIfam" id="TIGR02488"/>
    </source>
</evidence>
<evidence type="ECO:0000256" key="4">
    <source>
        <dbReference type="ARBA" id="ARBA00023143"/>
    </source>
</evidence>
<comment type="similarity">
    <text evidence="2 8">Belongs to the flagella basal body rod proteins family.</text>
</comment>
<evidence type="ECO:0000256" key="1">
    <source>
        <dbReference type="ARBA" id="ARBA00004117"/>
    </source>
</evidence>